<sequence>MRVPAAGVLWRPAWAPAPRRGAGGSSSGGAVRSASASAFAGVAARPAPSGGALPWLVTAPRSREEGAHPLGVGVIARRQPPPPPSPLALPAAATAPATAAAAPVAAAPTPSPRPGRHAATEPLGPAGLPRSAFPGVTIVNDERSAERALAVLNSPAVTSSGTPVAWDTETEGVNPKVESPVGAGSVICATAYAGAEVDFGAGPHLWVDNTGPGAALHYLRDYLEDATHPKVWHNYSFDRAVLANGGIDAAGFAGDTMHMGRLECTARLKYSLGALGEVLLAEAKRPMEERFGVAPTLKSGAIGKMLSVPSPLALQTDPATVVEWVDYATHDAALTLRLYKELRARLKGQYLCADGSGTLWDLYTSMFVPFGEMLTDMERVGFAVDLPLLRTKEADAVKSRVLLEEKFRRWASAHCPDARYMNVHSDRQLQQLLFGGHFPSSRKGVVRFPKEHTFAVDQAALRTSASPTLAADAESFDGPGDPAEEENSEAAPCTSPTGGRKPKRDIRQVTLVSQGFIPTVFTKKGYPSANNSVLRQLAGSPSASPPVYGGAADPEACEALESLCEARAVSHMITSFLNPLQLHPDADGRIHASLNINTETGRLSCRRPNLQNQPALEKDLYKVRSAFTAAPGNALIVADYGQLELRLLAHLSGCTSMLDAFAAGGDFHSRTAVSMYPHVAAAVANGTVRLEAESAGEGESGGTEGAETVPLLKDAFGMERRRAKTLNFSIAYGKTTNGLAKDWGISVKDATETVTRWYSDRFEVRAWQESTLARARETGYVETLLGRRRHLPDMLVQRAVRRGGGGGRSGSFDRRVAVAHAERAAINAPLQGSAADLVMAAMLGLHAHPVLQRLGWRVILQVHDEIILEGPTGSVDDALPLVTRVMKSPLEGVELSVELPVDAKAARTWYDAK</sequence>
<reference evidence="1" key="1">
    <citation type="submission" date="2019-11" db="EMBL/GenBank/DDBJ databases">
        <title>Nori genome reveals adaptations in red seaweeds to the harsh intertidal environment.</title>
        <authorList>
            <person name="Wang D."/>
            <person name="Mao Y."/>
        </authorList>
    </citation>
    <scope>NUCLEOTIDE SEQUENCE</scope>
    <source>
        <tissue evidence="1">Gametophyte</tissue>
    </source>
</reference>
<evidence type="ECO:0000313" key="1">
    <source>
        <dbReference type="EMBL" id="KAK1866837.1"/>
    </source>
</evidence>
<evidence type="ECO:0000313" key="2">
    <source>
        <dbReference type="Proteomes" id="UP000798662"/>
    </source>
</evidence>
<gene>
    <name evidence="1" type="ORF">I4F81_009349</name>
</gene>
<dbReference type="EMBL" id="CM020619">
    <property type="protein sequence ID" value="KAK1866837.1"/>
    <property type="molecule type" value="Genomic_DNA"/>
</dbReference>
<keyword evidence="2" id="KW-1185">Reference proteome</keyword>
<dbReference type="Proteomes" id="UP000798662">
    <property type="component" value="Chromosome 2"/>
</dbReference>
<name>A0ACC3C9I6_PYRYE</name>
<protein>
    <submittedName>
        <fullName evidence="1">Uncharacterized protein</fullName>
    </submittedName>
</protein>
<proteinExistence type="predicted"/>
<organism evidence="1 2">
    <name type="scientific">Pyropia yezoensis</name>
    <name type="common">Susabi-nori</name>
    <name type="synonym">Porphyra yezoensis</name>
    <dbReference type="NCBI Taxonomy" id="2788"/>
    <lineage>
        <taxon>Eukaryota</taxon>
        <taxon>Rhodophyta</taxon>
        <taxon>Bangiophyceae</taxon>
        <taxon>Bangiales</taxon>
        <taxon>Bangiaceae</taxon>
        <taxon>Pyropia</taxon>
    </lineage>
</organism>
<accession>A0ACC3C9I6</accession>
<comment type="caution">
    <text evidence="1">The sequence shown here is derived from an EMBL/GenBank/DDBJ whole genome shotgun (WGS) entry which is preliminary data.</text>
</comment>